<dbReference type="InterPro" id="IPR032675">
    <property type="entry name" value="LRR_dom_sf"/>
</dbReference>
<dbReference type="EMBL" id="MCGR01000011">
    <property type="protein sequence ID" value="ORY88322.1"/>
    <property type="molecule type" value="Genomic_DNA"/>
</dbReference>
<evidence type="ECO:0008006" key="3">
    <source>
        <dbReference type="Google" id="ProtNLM"/>
    </source>
</evidence>
<gene>
    <name evidence="1" type="ORF">BCR35DRAFT_330193</name>
</gene>
<proteinExistence type="predicted"/>
<protein>
    <recommendedName>
        <fullName evidence="3">F-box domain-containing protein</fullName>
    </recommendedName>
</protein>
<dbReference type="InParanoid" id="A0A1Y2FWB6"/>
<accession>A0A1Y2FWB6</accession>
<organism evidence="1 2">
    <name type="scientific">Leucosporidium creatinivorum</name>
    <dbReference type="NCBI Taxonomy" id="106004"/>
    <lineage>
        <taxon>Eukaryota</taxon>
        <taxon>Fungi</taxon>
        <taxon>Dikarya</taxon>
        <taxon>Basidiomycota</taxon>
        <taxon>Pucciniomycotina</taxon>
        <taxon>Microbotryomycetes</taxon>
        <taxon>Leucosporidiales</taxon>
        <taxon>Leucosporidium</taxon>
    </lineage>
</organism>
<dbReference type="SUPFAM" id="SSF52047">
    <property type="entry name" value="RNI-like"/>
    <property type="match status" value="1"/>
</dbReference>
<dbReference type="Gene3D" id="3.80.10.10">
    <property type="entry name" value="Ribonuclease Inhibitor"/>
    <property type="match status" value="1"/>
</dbReference>
<comment type="caution">
    <text evidence="1">The sequence shown here is derived from an EMBL/GenBank/DDBJ whole genome shotgun (WGS) entry which is preliminary data.</text>
</comment>
<dbReference type="Proteomes" id="UP000193467">
    <property type="component" value="Unassembled WGS sequence"/>
</dbReference>
<keyword evidence="2" id="KW-1185">Reference proteome</keyword>
<evidence type="ECO:0000313" key="2">
    <source>
        <dbReference type="Proteomes" id="UP000193467"/>
    </source>
</evidence>
<dbReference type="AlphaFoldDB" id="A0A1Y2FWB6"/>
<evidence type="ECO:0000313" key="1">
    <source>
        <dbReference type="EMBL" id="ORY88322.1"/>
    </source>
</evidence>
<dbReference type="OrthoDB" id="3023040at2759"/>
<reference evidence="1 2" key="1">
    <citation type="submission" date="2016-07" db="EMBL/GenBank/DDBJ databases">
        <title>Pervasive Adenine N6-methylation of Active Genes in Fungi.</title>
        <authorList>
            <consortium name="DOE Joint Genome Institute"/>
            <person name="Mondo S.J."/>
            <person name="Dannebaum R.O."/>
            <person name="Kuo R.C."/>
            <person name="Labutti K."/>
            <person name="Haridas S."/>
            <person name="Kuo A."/>
            <person name="Salamov A."/>
            <person name="Ahrendt S.R."/>
            <person name="Lipzen A."/>
            <person name="Sullivan W."/>
            <person name="Andreopoulos W.B."/>
            <person name="Clum A."/>
            <person name="Lindquist E."/>
            <person name="Daum C."/>
            <person name="Ramamoorthy G.K."/>
            <person name="Gryganskyi A."/>
            <person name="Culley D."/>
            <person name="Magnuson J.K."/>
            <person name="James T.Y."/>
            <person name="O'Malley M.A."/>
            <person name="Stajich J.E."/>
            <person name="Spatafora J.W."/>
            <person name="Visel A."/>
            <person name="Grigoriev I.V."/>
        </authorList>
    </citation>
    <scope>NUCLEOTIDE SEQUENCE [LARGE SCALE GENOMIC DNA]</scope>
    <source>
        <strain evidence="1 2">62-1032</strain>
    </source>
</reference>
<name>A0A1Y2FWB6_9BASI</name>
<sequence>MAVIQDLPPELLYHILGLAFDDVFDRDRSTYLRRSSLVARNWTHPAVQLLNADFKAGLQDPYSQAQLARLEQQAEAVRFECLSFEIESVTSAALTRVAARVERVRVLELYDYRGLLDVQVLEPRLLVGLQAFVFKVSPTGTFTDQQRFTSLTRLSINLGQIPTHLLTSMVQSAPSLTSLEIRWSEALCRNIDMCCLPLLSHAPRLRHLGVDIFTPSPRVLPQLSRFLPHCTALNSLELHGMKVCEAEEFLRPLPSQLALLTTAELDIDWWDSETKVYGAFLAALSAPALGSIRRWRHEPWEGSMNSEEGKAEWEAACAERGIEKWAQRSTARDMDEKKSAKVQKGDFEIGGARETWRM</sequence>